<sequence length="77" mass="8875">MANRIPENRARNHYAAFSRTAAYAERSSDYQNAAYLWSKAANYSRSVITRFWAERRSEFCHNAAERGWGQPDESAAI</sequence>
<comment type="caution">
    <text evidence="1">The sequence shown here is derived from an EMBL/GenBank/DDBJ whole genome shotgun (WGS) entry which is preliminary data.</text>
</comment>
<dbReference type="EMBL" id="CBXE010000027">
    <property type="protein sequence ID" value="CDL79754.1"/>
    <property type="molecule type" value="Genomic_DNA"/>
</dbReference>
<organism evidence="1 2">
    <name type="scientific">Xenorhabdus cabanillasii JM26</name>
    <dbReference type="NCBI Taxonomy" id="1427517"/>
    <lineage>
        <taxon>Bacteria</taxon>
        <taxon>Pseudomonadati</taxon>
        <taxon>Pseudomonadota</taxon>
        <taxon>Gammaproteobacteria</taxon>
        <taxon>Enterobacterales</taxon>
        <taxon>Morganellaceae</taxon>
        <taxon>Xenorhabdus</taxon>
    </lineage>
</organism>
<accession>W1IMS9</accession>
<dbReference type="NCBIfam" id="NF033650">
    <property type="entry name" value="ANR_neg_reg"/>
    <property type="match status" value="1"/>
</dbReference>
<dbReference type="AlphaFoldDB" id="W1IMS9"/>
<evidence type="ECO:0000313" key="2">
    <source>
        <dbReference type="Proteomes" id="UP000019197"/>
    </source>
</evidence>
<dbReference type="RefSeq" id="WP_038260301.1">
    <property type="nucleotide sequence ID" value="NZ_CAWLVK010000027.1"/>
</dbReference>
<reference evidence="1 2" key="1">
    <citation type="submission" date="2013-11" db="EMBL/GenBank/DDBJ databases">
        <title>Draft genome sequence and annotation of the entomopathogenic bacterium, Xenorhabdus cabanillasi strain JM26.</title>
        <authorList>
            <person name="Gualtieri M."/>
            <person name="Ogier J.C."/>
            <person name="Pages S."/>
            <person name="Givaudan A."/>
            <person name="Gaudriault S."/>
        </authorList>
    </citation>
    <scope>NUCLEOTIDE SEQUENCE [LARGE SCALE GENOMIC DNA]</scope>
    <source>
        <strain evidence="1 2">JM26</strain>
    </source>
</reference>
<gene>
    <name evidence="1" type="ORF">XCR1_1220039</name>
</gene>
<evidence type="ECO:0008006" key="3">
    <source>
        <dbReference type="Google" id="ProtNLM"/>
    </source>
</evidence>
<name>W1IMS9_9GAMM</name>
<dbReference type="Proteomes" id="UP000019197">
    <property type="component" value="Unassembled WGS sequence"/>
</dbReference>
<evidence type="ECO:0000313" key="1">
    <source>
        <dbReference type="EMBL" id="CDL79754.1"/>
    </source>
</evidence>
<dbReference type="InterPro" id="IPR047666">
    <property type="entry name" value="ANR_neg_reg"/>
</dbReference>
<dbReference type="OrthoDB" id="6447944at2"/>
<protein>
    <recommendedName>
        <fullName evidence="3">ANR family transcriptional regulator</fullName>
    </recommendedName>
</protein>
<proteinExistence type="predicted"/>